<dbReference type="CDD" id="cd05674">
    <property type="entry name" value="M20_yscS"/>
    <property type="match status" value="1"/>
</dbReference>
<dbReference type="Pfam" id="PF01546">
    <property type="entry name" value="Peptidase_M20"/>
    <property type="match status" value="1"/>
</dbReference>
<keyword evidence="3" id="KW-0479">Metal-binding</keyword>
<comment type="similarity">
    <text evidence="1">Belongs to the peptidase M20A family.</text>
</comment>
<dbReference type="InterPro" id="IPR011650">
    <property type="entry name" value="Peptidase_M20_dimer"/>
</dbReference>
<dbReference type="PANTHER" id="PTHR45962">
    <property type="entry name" value="N-FATTY-ACYL-AMINO ACID SYNTHASE/HYDROLASE PM20D1"/>
    <property type="match status" value="1"/>
</dbReference>
<keyword evidence="6" id="KW-1133">Transmembrane helix</keyword>
<evidence type="ECO:0000256" key="1">
    <source>
        <dbReference type="ARBA" id="ARBA00006247"/>
    </source>
</evidence>
<evidence type="ECO:0000313" key="8">
    <source>
        <dbReference type="EMBL" id="KAK7457811.1"/>
    </source>
</evidence>
<name>A0ABR1JEU9_9AGAR</name>
<accession>A0ABR1JEU9</accession>
<keyword evidence="6" id="KW-0812">Transmembrane</keyword>
<dbReference type="Gene3D" id="1.10.150.900">
    <property type="match status" value="1"/>
</dbReference>
<gene>
    <name evidence="8" type="ORF">VKT23_010153</name>
</gene>
<keyword evidence="5" id="KW-0862">Zinc</keyword>
<evidence type="ECO:0000313" key="9">
    <source>
        <dbReference type="Proteomes" id="UP001498398"/>
    </source>
</evidence>
<evidence type="ECO:0000256" key="2">
    <source>
        <dbReference type="ARBA" id="ARBA00022670"/>
    </source>
</evidence>
<feature type="domain" description="Peptidase M20 dimerisation" evidence="7">
    <location>
        <begin position="283"/>
        <end position="416"/>
    </location>
</feature>
<reference evidence="8 9" key="1">
    <citation type="submission" date="2024-01" db="EMBL/GenBank/DDBJ databases">
        <title>A draft genome for the cacao thread blight pathogen Marasmiellus scandens.</title>
        <authorList>
            <person name="Baruah I.K."/>
            <person name="Leung J."/>
            <person name="Bukari Y."/>
            <person name="Amoako-Attah I."/>
            <person name="Meinhardt L.W."/>
            <person name="Bailey B.A."/>
            <person name="Cohen S.P."/>
        </authorList>
    </citation>
    <scope>NUCLEOTIDE SEQUENCE [LARGE SCALE GENOMIC DNA]</scope>
    <source>
        <strain evidence="8 9">GH-19</strain>
    </source>
</reference>
<evidence type="ECO:0000256" key="6">
    <source>
        <dbReference type="SAM" id="Phobius"/>
    </source>
</evidence>
<dbReference type="InterPro" id="IPR036264">
    <property type="entry name" value="Bact_exopeptidase_dim_dom"/>
</dbReference>
<dbReference type="PANTHER" id="PTHR45962:SF1">
    <property type="entry name" value="N-FATTY-ACYL-AMINO ACID SYNTHASE_HYDROLASE PM20D1"/>
    <property type="match status" value="1"/>
</dbReference>
<keyword evidence="9" id="KW-1185">Reference proteome</keyword>
<evidence type="ECO:0000256" key="3">
    <source>
        <dbReference type="ARBA" id="ARBA00022723"/>
    </source>
</evidence>
<evidence type="ECO:0000256" key="4">
    <source>
        <dbReference type="ARBA" id="ARBA00022801"/>
    </source>
</evidence>
<protein>
    <recommendedName>
        <fullName evidence="7">Peptidase M20 dimerisation domain-containing protein</fullName>
    </recommendedName>
</protein>
<dbReference type="Proteomes" id="UP001498398">
    <property type="component" value="Unassembled WGS sequence"/>
</dbReference>
<proteinExistence type="inferred from homology"/>
<dbReference type="PIRSF" id="PIRSF037217">
    <property type="entry name" value="Carboxypeptidase_S"/>
    <property type="match status" value="1"/>
</dbReference>
<comment type="caution">
    <text evidence="8">The sequence shown here is derived from an EMBL/GenBank/DDBJ whole genome shotgun (WGS) entry which is preliminary data.</text>
</comment>
<dbReference type="Gene3D" id="3.40.630.10">
    <property type="entry name" value="Zn peptidases"/>
    <property type="match status" value="1"/>
</dbReference>
<dbReference type="SUPFAM" id="SSF53187">
    <property type="entry name" value="Zn-dependent exopeptidases"/>
    <property type="match status" value="1"/>
</dbReference>
<dbReference type="EMBL" id="JBANRG010000019">
    <property type="protein sequence ID" value="KAK7457811.1"/>
    <property type="molecule type" value="Genomic_DNA"/>
</dbReference>
<feature type="transmembrane region" description="Helical" evidence="6">
    <location>
        <begin position="21"/>
        <end position="37"/>
    </location>
</feature>
<sequence length="588" mass="65110">MGKEQAPFATTGTRRTKTKEKTFLAVYLVFFTLYLFSTVKRSLWPSEVGIGRNESLCAQPSPLFPKVHGELWKELQDGFEKEEFQSKAVEWLAGAVKVPTEMFDDMGPVGEDPRWENRASFHEYLVKAFPLIHSSPLISIQKVNTYGLLYTWKGSDENLKPIIMAAHQDVVPVNPTTFESWTYPPYSGHFDGERIWGRGTNDDKSGLIGIFTAVETLLSQSFNLSRTIVFPFGFDEEGGGIQGAGELGKALLDIYGEDSFAFIIDEGGGFTEQFGTQFATPGIAEKGSLTVQLNIATPGGHSSVPPDHTSIGILSRLLVELENNPFDFALTRSSPLYAQLICFSAHAQTLPPSLRTNIRRSLSSDSALADLGKQVFSMSRLWKSMSGTTQAIDVIHGGVKSNALPEQAFALINHRIGIDSSSAVVEDRDTRLLLPLAEEFNLAFTAFGKSVFVPTGDEPAGKLDLEYLSTRRPLEPAPVTPLDSNAFGLLAGTIRSTFDTHRAVANRTFEDGNDGKQKEEIFVAPGMPTGNTDTRFYWKLSKNIFRYKHHHSASSAHTVDEFIELDSYLEMIRFYMTLILNSDEARDI</sequence>
<dbReference type="InterPro" id="IPR047177">
    <property type="entry name" value="Pept_M20A"/>
</dbReference>
<dbReference type="InterPro" id="IPR017141">
    <property type="entry name" value="Pept_M20_carboxypep"/>
</dbReference>
<keyword evidence="2" id="KW-0645">Protease</keyword>
<dbReference type="Pfam" id="PF07687">
    <property type="entry name" value="M20_dimer"/>
    <property type="match status" value="1"/>
</dbReference>
<keyword evidence="6" id="KW-0472">Membrane</keyword>
<dbReference type="SUPFAM" id="SSF55031">
    <property type="entry name" value="Bacterial exopeptidase dimerisation domain"/>
    <property type="match status" value="1"/>
</dbReference>
<dbReference type="InterPro" id="IPR002933">
    <property type="entry name" value="Peptidase_M20"/>
</dbReference>
<organism evidence="8 9">
    <name type="scientific">Marasmiellus scandens</name>
    <dbReference type="NCBI Taxonomy" id="2682957"/>
    <lineage>
        <taxon>Eukaryota</taxon>
        <taxon>Fungi</taxon>
        <taxon>Dikarya</taxon>
        <taxon>Basidiomycota</taxon>
        <taxon>Agaricomycotina</taxon>
        <taxon>Agaricomycetes</taxon>
        <taxon>Agaricomycetidae</taxon>
        <taxon>Agaricales</taxon>
        <taxon>Marasmiineae</taxon>
        <taxon>Omphalotaceae</taxon>
        <taxon>Marasmiellus</taxon>
    </lineage>
</organism>
<evidence type="ECO:0000256" key="5">
    <source>
        <dbReference type="ARBA" id="ARBA00022833"/>
    </source>
</evidence>
<evidence type="ECO:0000259" key="7">
    <source>
        <dbReference type="Pfam" id="PF07687"/>
    </source>
</evidence>
<keyword evidence="4" id="KW-0378">Hydrolase</keyword>